<dbReference type="Proteomes" id="UP000245252">
    <property type="component" value="Unassembled WGS sequence"/>
</dbReference>
<accession>A0A2U2DME8</accession>
<evidence type="ECO:0000256" key="1">
    <source>
        <dbReference type="ARBA" id="ARBA00009387"/>
    </source>
</evidence>
<feature type="domain" description="Transglycosylase SLT" evidence="3">
    <location>
        <begin position="216"/>
        <end position="309"/>
    </location>
</feature>
<dbReference type="InterPro" id="IPR023346">
    <property type="entry name" value="Lysozyme-like_dom_sf"/>
</dbReference>
<protein>
    <submittedName>
        <fullName evidence="4">Transglycosylase</fullName>
    </submittedName>
</protein>
<dbReference type="Gene3D" id="1.10.530.10">
    <property type="match status" value="1"/>
</dbReference>
<dbReference type="RefSeq" id="WP_109460126.1">
    <property type="nucleotide sequence ID" value="NZ_QFBC01000010.1"/>
</dbReference>
<comment type="caution">
    <text evidence="4">The sequence shown here is derived from an EMBL/GenBank/DDBJ whole genome shotgun (WGS) entry which is preliminary data.</text>
</comment>
<evidence type="ECO:0000313" key="4">
    <source>
        <dbReference type="EMBL" id="PWE54497.1"/>
    </source>
</evidence>
<evidence type="ECO:0000259" key="3">
    <source>
        <dbReference type="Pfam" id="PF01464"/>
    </source>
</evidence>
<proteinExistence type="inferred from homology"/>
<feature type="chain" id="PRO_5015775692" evidence="2">
    <location>
        <begin position="17"/>
        <end position="323"/>
    </location>
</feature>
<keyword evidence="5" id="KW-1185">Reference proteome</keyword>
<dbReference type="InterPro" id="IPR008258">
    <property type="entry name" value="Transglycosylase_SLT_dom_1"/>
</dbReference>
<dbReference type="AlphaFoldDB" id="A0A2U2DME8"/>
<dbReference type="OrthoDB" id="9788661at2"/>
<gene>
    <name evidence="4" type="ORF">DEM27_20580</name>
</gene>
<dbReference type="SUPFAM" id="SSF53955">
    <property type="entry name" value="Lysozyme-like"/>
    <property type="match status" value="1"/>
</dbReference>
<name>A0A2U2DME8_9HYPH</name>
<keyword evidence="2" id="KW-0732">Signal</keyword>
<reference evidence="4 5" key="1">
    <citation type="submission" date="2018-05" db="EMBL/GenBank/DDBJ databases">
        <title>The draft genome of strain NS-104.</title>
        <authorList>
            <person name="Hang P."/>
            <person name="Jiang J."/>
        </authorList>
    </citation>
    <scope>NUCLEOTIDE SEQUENCE [LARGE SCALE GENOMIC DNA]</scope>
    <source>
        <strain evidence="4 5">NS-104</strain>
    </source>
</reference>
<evidence type="ECO:0000313" key="5">
    <source>
        <dbReference type="Proteomes" id="UP000245252"/>
    </source>
</evidence>
<comment type="similarity">
    <text evidence="1">Belongs to the virb1 family.</text>
</comment>
<evidence type="ECO:0000256" key="2">
    <source>
        <dbReference type="SAM" id="SignalP"/>
    </source>
</evidence>
<feature type="signal peptide" evidence="2">
    <location>
        <begin position="1"/>
        <end position="16"/>
    </location>
</feature>
<dbReference type="Pfam" id="PF01464">
    <property type="entry name" value="SLT"/>
    <property type="match status" value="1"/>
</dbReference>
<organism evidence="4 5">
    <name type="scientific">Metarhizobium album</name>
    <dbReference type="NCBI Taxonomy" id="2182425"/>
    <lineage>
        <taxon>Bacteria</taxon>
        <taxon>Pseudomonadati</taxon>
        <taxon>Pseudomonadota</taxon>
        <taxon>Alphaproteobacteria</taxon>
        <taxon>Hyphomicrobiales</taxon>
        <taxon>Rhizobiaceae</taxon>
        <taxon>Metarhizobium</taxon>
    </lineage>
</organism>
<dbReference type="EMBL" id="QFBC01000010">
    <property type="protein sequence ID" value="PWE54497.1"/>
    <property type="molecule type" value="Genomic_DNA"/>
</dbReference>
<sequence>MVAIGHVTLKRNLALAAVLTAGLSGCASVDSTSEAELSAVQTTVPVAKPGTEVGYATAAAADTQATGTGMVTTTAALDTSDAAANKPATMAYATQTTSTATTALATATNDTATTTVVATSEIPTETAAQSMTASYAEMPLTDEVTAIQSVIPMKRPGSELAYAATTTTPTRTAFTSMNSMLEFDTRPVSAIQPASLTFQPSVGIVETGNKGPLKELISKYAKLYEVPEALVHRVVKRESTYNPKAFAHGNYGLMQIRYNTAKAMGYEGPASGLFDAETNLKYAVKYLRGAWITADTDHDGAVKLYSTGYYYTAKRKGLLNQVQ</sequence>